<sequence length="257" mass="26838">MVTKIALWSVAATLLATPTPALAEPTTPIAEQYATTAPEPNPTTTATEAYAALGDSAASGNGTRRSDLSSSCYRSSRAYAPMIAAERPNTTLAFLACQGAETPDIVTTQAPNLTPTTRWVTVSIGGNDIGFGDLILNCTSRWDEPTCLATVDQVNTRIRDELGPKLDRAYAAIRTHAPTATVLTIGYPRFYGPNTTCPDADGATPTEATALNGVADNLDTKIADRSRAAASRTSASSTPSPPTTCAPKSPTSTAKWN</sequence>
<dbReference type="EMBL" id="JBHTEY010000004">
    <property type="protein sequence ID" value="MFC7618174.1"/>
    <property type="molecule type" value="Genomic_DNA"/>
</dbReference>
<dbReference type="InterPro" id="IPR037460">
    <property type="entry name" value="SEST-like"/>
</dbReference>
<keyword evidence="4" id="KW-0378">Hydrolase</keyword>
<dbReference type="SUPFAM" id="SSF52266">
    <property type="entry name" value="SGNH hydrolase"/>
    <property type="match status" value="1"/>
</dbReference>
<dbReference type="EC" id="3.1.-.-" evidence="4"/>
<dbReference type="PANTHER" id="PTHR37981:SF1">
    <property type="entry name" value="SGNH HYDROLASE-TYPE ESTERASE DOMAIN-CONTAINING PROTEIN"/>
    <property type="match status" value="1"/>
</dbReference>
<feature type="compositionally biased region" description="Low complexity" evidence="1">
    <location>
        <begin position="228"/>
        <end position="238"/>
    </location>
</feature>
<evidence type="ECO:0000313" key="5">
    <source>
        <dbReference type="Proteomes" id="UP001596512"/>
    </source>
</evidence>
<keyword evidence="2" id="KW-0732">Signal</keyword>
<feature type="compositionally biased region" description="Low complexity" evidence="1">
    <location>
        <begin position="245"/>
        <end position="257"/>
    </location>
</feature>
<dbReference type="GO" id="GO:0016787">
    <property type="term" value="F:hydrolase activity"/>
    <property type="evidence" value="ECO:0007669"/>
    <property type="project" value="UniProtKB-KW"/>
</dbReference>
<dbReference type="Gene3D" id="3.40.50.1110">
    <property type="entry name" value="SGNH hydrolase"/>
    <property type="match status" value="1"/>
</dbReference>
<dbReference type="Proteomes" id="UP001596512">
    <property type="component" value="Unassembled WGS sequence"/>
</dbReference>
<gene>
    <name evidence="4" type="ORF">ACFQV2_37085</name>
</gene>
<feature type="domain" description="SGNH hydrolase-type esterase" evidence="3">
    <location>
        <begin position="52"/>
        <end position="224"/>
    </location>
</feature>
<dbReference type="InterPro" id="IPR013830">
    <property type="entry name" value="SGNH_hydro"/>
</dbReference>
<evidence type="ECO:0000259" key="3">
    <source>
        <dbReference type="Pfam" id="PF13472"/>
    </source>
</evidence>
<keyword evidence="5" id="KW-1185">Reference proteome</keyword>
<feature type="chain" id="PRO_5045968285" evidence="2">
    <location>
        <begin position="24"/>
        <end position="257"/>
    </location>
</feature>
<evidence type="ECO:0000256" key="1">
    <source>
        <dbReference type="SAM" id="MobiDB-lite"/>
    </source>
</evidence>
<evidence type="ECO:0000256" key="2">
    <source>
        <dbReference type="SAM" id="SignalP"/>
    </source>
</evidence>
<feature type="signal peptide" evidence="2">
    <location>
        <begin position="1"/>
        <end position="23"/>
    </location>
</feature>
<organism evidence="4 5">
    <name type="scientific">Actinokineospora soli</name>
    <dbReference type="NCBI Taxonomy" id="1048753"/>
    <lineage>
        <taxon>Bacteria</taxon>
        <taxon>Bacillati</taxon>
        <taxon>Actinomycetota</taxon>
        <taxon>Actinomycetes</taxon>
        <taxon>Pseudonocardiales</taxon>
        <taxon>Pseudonocardiaceae</taxon>
        <taxon>Actinokineospora</taxon>
    </lineage>
</organism>
<name>A0ABW2TWM2_9PSEU</name>
<evidence type="ECO:0000313" key="4">
    <source>
        <dbReference type="EMBL" id="MFC7618174.1"/>
    </source>
</evidence>
<dbReference type="CDD" id="cd01823">
    <property type="entry name" value="SEST_like"/>
    <property type="match status" value="1"/>
</dbReference>
<feature type="region of interest" description="Disordered" evidence="1">
    <location>
        <begin position="222"/>
        <end position="257"/>
    </location>
</feature>
<dbReference type="Pfam" id="PF13472">
    <property type="entry name" value="Lipase_GDSL_2"/>
    <property type="match status" value="1"/>
</dbReference>
<dbReference type="InterPro" id="IPR036514">
    <property type="entry name" value="SGNH_hydro_sf"/>
</dbReference>
<dbReference type="PANTHER" id="PTHR37981">
    <property type="entry name" value="LIPASE 2"/>
    <property type="match status" value="1"/>
</dbReference>
<protein>
    <submittedName>
        <fullName evidence="4">SGNH/GDSL hydrolase family protein</fullName>
        <ecNumber evidence="4">3.1.-.-</ecNumber>
    </submittedName>
</protein>
<comment type="caution">
    <text evidence="4">The sequence shown here is derived from an EMBL/GenBank/DDBJ whole genome shotgun (WGS) entry which is preliminary data.</text>
</comment>
<accession>A0ABW2TWM2</accession>
<proteinExistence type="predicted"/>
<reference evidence="5" key="1">
    <citation type="journal article" date="2019" name="Int. J. Syst. Evol. Microbiol.">
        <title>The Global Catalogue of Microorganisms (GCM) 10K type strain sequencing project: providing services to taxonomists for standard genome sequencing and annotation.</title>
        <authorList>
            <consortium name="The Broad Institute Genomics Platform"/>
            <consortium name="The Broad Institute Genome Sequencing Center for Infectious Disease"/>
            <person name="Wu L."/>
            <person name="Ma J."/>
        </authorList>
    </citation>
    <scope>NUCLEOTIDE SEQUENCE [LARGE SCALE GENOMIC DNA]</scope>
    <source>
        <strain evidence="5">JCM 17695</strain>
    </source>
</reference>